<evidence type="ECO:0000256" key="9">
    <source>
        <dbReference type="ARBA" id="ARBA00038558"/>
    </source>
</evidence>
<organism evidence="12 13">
    <name type="scientific">Rotaria socialis</name>
    <dbReference type="NCBI Taxonomy" id="392032"/>
    <lineage>
        <taxon>Eukaryota</taxon>
        <taxon>Metazoa</taxon>
        <taxon>Spiralia</taxon>
        <taxon>Gnathifera</taxon>
        <taxon>Rotifera</taxon>
        <taxon>Eurotatoria</taxon>
        <taxon>Bdelloidea</taxon>
        <taxon>Philodinida</taxon>
        <taxon>Philodinidae</taxon>
        <taxon>Rotaria</taxon>
    </lineage>
</organism>
<proteinExistence type="inferred from homology"/>
<evidence type="ECO:0000256" key="7">
    <source>
        <dbReference type="ARBA" id="ARBA00023284"/>
    </source>
</evidence>
<name>A0A817NGV9_9BILA</name>
<gene>
    <name evidence="12" type="ORF">TIS948_LOCUS7374</name>
</gene>
<evidence type="ECO:0000256" key="6">
    <source>
        <dbReference type="ARBA" id="ARBA00023206"/>
    </source>
</evidence>
<dbReference type="PRINTS" id="PR00160">
    <property type="entry name" value="GLUTAREDOXIN"/>
</dbReference>
<evidence type="ECO:0000256" key="4">
    <source>
        <dbReference type="ARBA" id="ARBA00022982"/>
    </source>
</evidence>
<dbReference type="InterPro" id="IPR011899">
    <property type="entry name" value="Glutaredoxin_euk/vir"/>
</dbReference>
<dbReference type="InterPro" id="IPR011767">
    <property type="entry name" value="GLR_AS"/>
</dbReference>
<dbReference type="GO" id="GO:0015038">
    <property type="term" value="F:glutathione disulfide oxidoreductase activity"/>
    <property type="evidence" value="ECO:0007669"/>
    <property type="project" value="TreeGrafter"/>
</dbReference>
<evidence type="ECO:0000313" key="13">
    <source>
        <dbReference type="Proteomes" id="UP000663825"/>
    </source>
</evidence>
<dbReference type="AlphaFoldDB" id="A0A817NGV9"/>
<dbReference type="Proteomes" id="UP000663825">
    <property type="component" value="Unassembled WGS sequence"/>
</dbReference>
<keyword evidence="5" id="KW-1015">Disulfide bond</keyword>
<dbReference type="InterPro" id="IPR036249">
    <property type="entry name" value="Thioredoxin-like_sf"/>
</dbReference>
<evidence type="ECO:0000256" key="8">
    <source>
        <dbReference type="ARBA" id="ARBA00037470"/>
    </source>
</evidence>
<dbReference type="PROSITE" id="PS00195">
    <property type="entry name" value="GLUTAREDOXIN_1"/>
    <property type="match status" value="1"/>
</dbReference>
<dbReference type="FunFam" id="3.40.30.10:FF:000026">
    <property type="entry name" value="Glutaredoxin 2"/>
    <property type="match status" value="1"/>
</dbReference>
<evidence type="ECO:0000256" key="3">
    <source>
        <dbReference type="ARBA" id="ARBA00022448"/>
    </source>
</evidence>
<evidence type="ECO:0000256" key="2">
    <source>
        <dbReference type="ARBA" id="ARBA00007787"/>
    </source>
</evidence>
<dbReference type="EMBL" id="CAJNXB010000887">
    <property type="protein sequence ID" value="CAF3109331.1"/>
    <property type="molecule type" value="Genomic_DNA"/>
</dbReference>
<evidence type="ECO:0000259" key="11">
    <source>
        <dbReference type="Pfam" id="PF00462"/>
    </source>
</evidence>
<comment type="function">
    <text evidence="1">Has a glutathione-disulfide oxidoreductase activity in the presence of NADPH and glutathione reductase. Reduces low molecular weight disulfides and proteins.</text>
</comment>
<dbReference type="PROSITE" id="PS51354">
    <property type="entry name" value="GLUTAREDOXIN_2"/>
    <property type="match status" value="1"/>
</dbReference>
<evidence type="ECO:0000256" key="1">
    <source>
        <dbReference type="ARBA" id="ARBA00002549"/>
    </source>
</evidence>
<dbReference type="NCBIfam" id="TIGR02180">
    <property type="entry name" value="GRX_euk"/>
    <property type="match status" value="1"/>
</dbReference>
<dbReference type="PANTHER" id="PTHR45694">
    <property type="entry name" value="GLUTAREDOXIN 2"/>
    <property type="match status" value="1"/>
</dbReference>
<dbReference type="GO" id="GO:0005737">
    <property type="term" value="C:cytoplasm"/>
    <property type="evidence" value="ECO:0007669"/>
    <property type="project" value="TreeGrafter"/>
</dbReference>
<comment type="subunit">
    <text evidence="9">Monomer; active form. Homodimer; inactive form. The homodimer is probably linked by 1 2Fe-2S cluster.</text>
</comment>
<evidence type="ECO:0000256" key="10">
    <source>
        <dbReference type="ARBA" id="ARBA00039819"/>
    </source>
</evidence>
<dbReference type="GO" id="GO:0034599">
    <property type="term" value="P:cellular response to oxidative stress"/>
    <property type="evidence" value="ECO:0007669"/>
    <property type="project" value="TreeGrafter"/>
</dbReference>
<dbReference type="SUPFAM" id="SSF52833">
    <property type="entry name" value="Thioredoxin-like"/>
    <property type="match status" value="1"/>
</dbReference>
<reference evidence="12" key="1">
    <citation type="submission" date="2021-02" db="EMBL/GenBank/DDBJ databases">
        <authorList>
            <person name="Nowell W R."/>
        </authorList>
    </citation>
    <scope>NUCLEOTIDE SEQUENCE</scope>
</reference>
<evidence type="ECO:0000256" key="5">
    <source>
        <dbReference type="ARBA" id="ARBA00023157"/>
    </source>
</evidence>
<keyword evidence="6" id="KW-0318">Glutathionylation</keyword>
<accession>A0A817NGV9</accession>
<protein>
    <recommendedName>
        <fullName evidence="10">Glutaredoxin-2, mitochondrial</fullName>
    </recommendedName>
</protein>
<dbReference type="CDD" id="cd03419">
    <property type="entry name" value="GRX_GRXh_1_2_like"/>
    <property type="match status" value="1"/>
</dbReference>
<keyword evidence="3" id="KW-0813">Transport</keyword>
<dbReference type="PANTHER" id="PTHR45694:SF18">
    <property type="entry name" value="GLUTAREDOXIN-1-RELATED"/>
    <property type="match status" value="1"/>
</dbReference>
<comment type="caution">
    <text evidence="12">The sequence shown here is derived from an EMBL/GenBank/DDBJ whole genome shotgun (WGS) entry which is preliminary data.</text>
</comment>
<keyword evidence="4" id="KW-0249">Electron transport</keyword>
<sequence length="148" mass="16904">MNAINFQISNNDKRTLINATIIIFRNVFRRITLSANVASSISSNDVLVDKVQQLINNHKVIIFSKTFCPYCIKAKEILGRYKLHDYKIVELDEIPNGNEYQNILEKIIDAKTVPRIFIDGKCIGGCDDTLILHRNGDLEKILKQINTI</sequence>
<keyword evidence="7" id="KW-0676">Redox-active center</keyword>
<dbReference type="Pfam" id="PF00462">
    <property type="entry name" value="Glutaredoxin"/>
    <property type="match status" value="1"/>
</dbReference>
<comment type="function">
    <text evidence="8">Glutathione-dependent oxidoreductase that facilitates the maintenance of mitochondrial redox homeostasis upon induction of apoptosis by oxidative stress. Involved in response to hydrogen peroxide and regulation of apoptosis caused by oxidative stress. Acts as a very efficient catalyst of monothiol reactions because of its high affinity for protein glutathione-mixed disulfides. Can receive electrons not only from glutathione (GSH), but also from thioredoxin reductase supporting both monothiol and dithiol reactions. Efficiently catalyzes both glutathionylation and deglutathionylation of mitochondrial complex I, which in turn regulates the superoxide production by the complex. Overexpression decreases the susceptibility to apoptosis and prevents loss of cardiolipin and cytochrome c release.</text>
</comment>
<evidence type="ECO:0000313" key="12">
    <source>
        <dbReference type="EMBL" id="CAF3109331.1"/>
    </source>
</evidence>
<dbReference type="InterPro" id="IPR002109">
    <property type="entry name" value="Glutaredoxin"/>
</dbReference>
<feature type="domain" description="Glutaredoxin" evidence="11">
    <location>
        <begin position="60"/>
        <end position="123"/>
    </location>
</feature>
<comment type="similarity">
    <text evidence="2">Belongs to the glutaredoxin family.</text>
</comment>
<dbReference type="OrthoDB" id="418495at2759"/>
<dbReference type="InterPro" id="IPR014025">
    <property type="entry name" value="Glutaredoxin_subgr"/>
</dbReference>
<dbReference type="Gene3D" id="3.40.30.10">
    <property type="entry name" value="Glutaredoxin"/>
    <property type="match status" value="1"/>
</dbReference>